<dbReference type="OMA" id="VRLTGHY"/>
<evidence type="ECO:0000256" key="2">
    <source>
        <dbReference type="SAM" id="SignalP"/>
    </source>
</evidence>
<accession>A0A8S1PYX3</accession>
<feature type="chain" id="PRO_5035745225" evidence="2">
    <location>
        <begin position="21"/>
        <end position="516"/>
    </location>
</feature>
<keyword evidence="4" id="KW-1185">Reference proteome</keyword>
<feature type="signal peptide" evidence="2">
    <location>
        <begin position="1"/>
        <end position="20"/>
    </location>
</feature>
<keyword evidence="1" id="KW-0812">Transmembrane</keyword>
<keyword evidence="1" id="KW-1133">Transmembrane helix</keyword>
<proteinExistence type="predicted"/>
<dbReference type="AlphaFoldDB" id="A0A8S1PYX3"/>
<dbReference type="Proteomes" id="UP000688137">
    <property type="component" value="Unassembled WGS sequence"/>
</dbReference>
<evidence type="ECO:0000313" key="4">
    <source>
        <dbReference type="Proteomes" id="UP000688137"/>
    </source>
</evidence>
<evidence type="ECO:0000256" key="1">
    <source>
        <dbReference type="SAM" id="Phobius"/>
    </source>
</evidence>
<gene>
    <name evidence="3" type="ORF">PPRIM_AZ9-3.1.T1370054</name>
</gene>
<evidence type="ECO:0000313" key="3">
    <source>
        <dbReference type="EMBL" id="CAD8108426.1"/>
    </source>
</evidence>
<name>A0A8S1PYX3_PARPR</name>
<sequence>MLIILTSIILLLSLLTKQISQILQESSEMIFDLYSKRQKDIAKQTLEIFWVTYIHSVSQPLISLHRLYNFQQRLNNLKVNSQEVNENCYNQPLIEIEKPCICYLYKSFINSNQNDPKNMLKNLMQFQTALPTHIFGVQQYMGFFEDSQEQYLFNYPCLDFRNYKLYDPKTRPWYIEAEKAYNQSNFQQYSVRLTGHYLTIPYNDYRFSITLPLINFQKNMMGTLRVHIQSKILQDTIYKDSNKTNLILTTNDGMLLISNLFNNSGFELGTDYFYNETKTGFNLEDWQAITQKNLSNCEHVDIGFTCRQNKIDKKDYYMSHTTLEQYNLKIILYQTKFEYQQYLQEHQKQMITQIQEGLIKGVVFLIVIAIVISIISSLFLGKMLKPLQQIAKIFQITKHFSSQSITQRFLKFKISNNYAGIFKKPGCFISKDVFLFCQCIEQFVINFSTVKKKSNSIYERFDQIKYPQKNEKDQIDFLDYFQQQILNKKFQELDINQKQIRNLIKTCLVSSTRKEY</sequence>
<reference evidence="3" key="1">
    <citation type="submission" date="2021-01" db="EMBL/GenBank/DDBJ databases">
        <authorList>
            <consortium name="Genoscope - CEA"/>
            <person name="William W."/>
        </authorList>
    </citation>
    <scope>NUCLEOTIDE SEQUENCE</scope>
</reference>
<feature type="transmembrane region" description="Helical" evidence="1">
    <location>
        <begin position="358"/>
        <end position="380"/>
    </location>
</feature>
<protein>
    <submittedName>
        <fullName evidence="3">Uncharacterized protein</fullName>
    </submittedName>
</protein>
<comment type="caution">
    <text evidence="3">The sequence shown here is derived from an EMBL/GenBank/DDBJ whole genome shotgun (WGS) entry which is preliminary data.</text>
</comment>
<dbReference type="EMBL" id="CAJJDM010000140">
    <property type="protein sequence ID" value="CAD8108426.1"/>
    <property type="molecule type" value="Genomic_DNA"/>
</dbReference>
<keyword evidence="2" id="KW-0732">Signal</keyword>
<organism evidence="3 4">
    <name type="scientific">Paramecium primaurelia</name>
    <dbReference type="NCBI Taxonomy" id="5886"/>
    <lineage>
        <taxon>Eukaryota</taxon>
        <taxon>Sar</taxon>
        <taxon>Alveolata</taxon>
        <taxon>Ciliophora</taxon>
        <taxon>Intramacronucleata</taxon>
        <taxon>Oligohymenophorea</taxon>
        <taxon>Peniculida</taxon>
        <taxon>Parameciidae</taxon>
        <taxon>Paramecium</taxon>
    </lineage>
</organism>
<keyword evidence="1" id="KW-0472">Membrane</keyword>